<dbReference type="GO" id="GO:0000976">
    <property type="term" value="F:transcription cis-regulatory region binding"/>
    <property type="evidence" value="ECO:0007669"/>
    <property type="project" value="TreeGrafter"/>
</dbReference>
<dbReference type="InterPro" id="IPR039420">
    <property type="entry name" value="WalR-like"/>
</dbReference>
<proteinExistence type="predicted"/>
<dbReference type="PANTHER" id="PTHR48111">
    <property type="entry name" value="REGULATOR OF RPOS"/>
    <property type="match status" value="1"/>
</dbReference>
<dbReference type="InterPro" id="IPR036388">
    <property type="entry name" value="WH-like_DNA-bd_sf"/>
</dbReference>
<evidence type="ECO:0000256" key="5">
    <source>
        <dbReference type="PROSITE-ProRule" id="PRU01091"/>
    </source>
</evidence>
<dbReference type="PROSITE" id="PS51755">
    <property type="entry name" value="OMPR_PHOB"/>
    <property type="match status" value="1"/>
</dbReference>
<sequence>MSTLVTSSVPPAVTRKARDSRIHPCRSAHAFPGDRARSPTTPDGRTHFRGTTAMTTALPARTTPHDPSPSPAPRLHLVGDTARRGTQGPTPPPLVGYLVLVPEGTDPAELFVKDGPRPEIRPVSVEVSPPDRWVGDDAVRIDTARHVAEVDGRELDLTYLEFELLAHLVQHPHHVHSRDGLVGAVWGYDHVGDGRTVDVHIARLRRKLGEAHRHRIVTVRRMGYKYVPDQQESPDAALCGRP</sequence>
<dbReference type="InterPro" id="IPR016032">
    <property type="entry name" value="Sig_transdc_resp-reg_C-effctor"/>
</dbReference>
<protein>
    <submittedName>
        <fullName evidence="8">Putative regulatory protein</fullName>
    </submittedName>
</protein>
<keyword evidence="4" id="KW-0804">Transcription</keyword>
<dbReference type="GO" id="GO:0032993">
    <property type="term" value="C:protein-DNA complex"/>
    <property type="evidence" value="ECO:0007669"/>
    <property type="project" value="TreeGrafter"/>
</dbReference>
<dbReference type="SUPFAM" id="SSF46894">
    <property type="entry name" value="C-terminal effector domain of the bipartite response regulators"/>
    <property type="match status" value="1"/>
</dbReference>
<dbReference type="Gene3D" id="1.10.10.10">
    <property type="entry name" value="Winged helix-like DNA-binding domain superfamily/Winged helix DNA-binding domain"/>
    <property type="match status" value="1"/>
</dbReference>
<feature type="region of interest" description="Disordered" evidence="6">
    <location>
        <begin position="1"/>
        <end position="50"/>
    </location>
</feature>
<evidence type="ECO:0000256" key="2">
    <source>
        <dbReference type="ARBA" id="ARBA00023015"/>
    </source>
</evidence>
<feature type="domain" description="OmpR/PhoB-type" evidence="7">
    <location>
        <begin position="129"/>
        <end position="228"/>
    </location>
</feature>
<evidence type="ECO:0000256" key="6">
    <source>
        <dbReference type="SAM" id="MobiDB-lite"/>
    </source>
</evidence>
<dbReference type="InterPro" id="IPR001867">
    <property type="entry name" value="OmpR/PhoB-type_DNA-bd"/>
</dbReference>
<gene>
    <name evidence="8" type="ORF">SAMR0390</name>
</gene>
<dbReference type="GO" id="GO:0006355">
    <property type="term" value="P:regulation of DNA-templated transcription"/>
    <property type="evidence" value="ECO:0007669"/>
    <property type="project" value="InterPro"/>
</dbReference>
<evidence type="ECO:0000313" key="8">
    <source>
        <dbReference type="EMBL" id="CAJ88100.1"/>
    </source>
</evidence>
<keyword evidence="1" id="KW-0597">Phosphoprotein</keyword>
<dbReference type="Pfam" id="PF00486">
    <property type="entry name" value="Trans_reg_C"/>
    <property type="match status" value="1"/>
</dbReference>
<keyword evidence="3 5" id="KW-0238">DNA-binding</keyword>
<accession>A0AC96</accession>
<dbReference type="SMART" id="SM00862">
    <property type="entry name" value="Trans_reg_C"/>
    <property type="match status" value="1"/>
</dbReference>
<feature type="DNA-binding region" description="OmpR/PhoB-type" evidence="5">
    <location>
        <begin position="129"/>
        <end position="228"/>
    </location>
</feature>
<evidence type="ECO:0000256" key="3">
    <source>
        <dbReference type="ARBA" id="ARBA00023125"/>
    </source>
</evidence>
<dbReference type="EMBL" id="AM238664">
    <property type="protein sequence ID" value="CAJ88100.1"/>
    <property type="molecule type" value="Genomic_DNA"/>
</dbReference>
<dbReference type="AlphaFoldDB" id="A0AC96"/>
<evidence type="ECO:0000256" key="1">
    <source>
        <dbReference type="ARBA" id="ARBA00022553"/>
    </source>
</evidence>
<organism evidence="8">
    <name type="scientific">Streptomyces ambofaciens (strain ATCC 23877 / 3486 / DSM 40053 / JCM 4204 / NBRC 12836 / NRRL B-2516)</name>
    <dbReference type="NCBI Taxonomy" id="278992"/>
    <lineage>
        <taxon>Bacteria</taxon>
        <taxon>Bacillati</taxon>
        <taxon>Actinomycetota</taxon>
        <taxon>Actinomycetes</taxon>
        <taxon>Kitasatosporales</taxon>
        <taxon>Streptomycetaceae</taxon>
        <taxon>Streptomyces</taxon>
    </lineage>
</organism>
<evidence type="ECO:0000259" key="7">
    <source>
        <dbReference type="PROSITE" id="PS51755"/>
    </source>
</evidence>
<reference evidence="8" key="1">
    <citation type="journal article" date="2006" name="Microbiology (Mosc.)">
        <title>Multiple biosynthetic and uptake systems mediate siderophore-dependent iron acquisition in Streptomyces coelicolor A3(2) and Streptomyces ambofaciens ATCC 23877.</title>
        <authorList>
            <person name="Barona-Gomez F."/>
            <person name="Lautru S."/>
            <person name="Francou F.X."/>
            <person name="Leblond P."/>
            <person name="Pernodet J.L."/>
            <person name="Challis G.L."/>
        </authorList>
    </citation>
    <scope>NUCLEOTIDE SEQUENCE</scope>
    <source>
        <strain evidence="8">ATCC 23877</strain>
    </source>
</reference>
<name>A0AC96_STRA7</name>
<dbReference type="GO" id="GO:0000156">
    <property type="term" value="F:phosphorelay response regulator activity"/>
    <property type="evidence" value="ECO:0007669"/>
    <property type="project" value="TreeGrafter"/>
</dbReference>
<keyword evidence="2" id="KW-0805">Transcription regulation</keyword>
<reference evidence="8" key="2">
    <citation type="journal article" date="2006" name="Mol. Biol. Evol.">
        <title>Evolution of the terminal regions of the Streptomyces linear chromosome.</title>
        <authorList>
            <person name="Choulet F."/>
            <person name="Aigle B."/>
            <person name="Gallois A."/>
            <person name="Mangenot S."/>
            <person name="Gerbaud C."/>
            <person name="Truong C."/>
            <person name="Francou F.X."/>
            <person name="Fourrier C."/>
            <person name="Guerineau M."/>
            <person name="Decaris B."/>
            <person name="Barbe V."/>
            <person name="Pernodet J.L."/>
            <person name="Leblond P."/>
        </authorList>
    </citation>
    <scope>NUCLEOTIDE SEQUENCE</scope>
    <source>
        <strain evidence="8">ATCC 23877</strain>
    </source>
</reference>
<evidence type="ECO:0000256" key="4">
    <source>
        <dbReference type="ARBA" id="ARBA00023163"/>
    </source>
</evidence>
<feature type="region of interest" description="Disordered" evidence="6">
    <location>
        <begin position="55"/>
        <end position="74"/>
    </location>
</feature>
<dbReference type="PANTHER" id="PTHR48111:SF4">
    <property type="entry name" value="DNA-BINDING DUAL TRANSCRIPTIONAL REGULATOR OMPR"/>
    <property type="match status" value="1"/>
</dbReference>
<dbReference type="CDD" id="cd00383">
    <property type="entry name" value="trans_reg_C"/>
    <property type="match status" value="1"/>
</dbReference>
<dbReference type="GO" id="GO:0005829">
    <property type="term" value="C:cytosol"/>
    <property type="evidence" value="ECO:0007669"/>
    <property type="project" value="TreeGrafter"/>
</dbReference>